<dbReference type="InterPro" id="IPR047218">
    <property type="entry name" value="YocR/YhdH-like"/>
</dbReference>
<dbReference type="NCBIfam" id="NF037979">
    <property type="entry name" value="Na_transp"/>
    <property type="match status" value="1"/>
</dbReference>
<name>A0A9D9HLH6_9BACT</name>
<evidence type="ECO:0000313" key="7">
    <source>
        <dbReference type="EMBL" id="MBO8456038.1"/>
    </source>
</evidence>
<feature type="transmembrane region" description="Helical" evidence="6">
    <location>
        <begin position="34"/>
        <end position="53"/>
    </location>
</feature>
<feature type="transmembrane region" description="Helical" evidence="6">
    <location>
        <begin position="366"/>
        <end position="385"/>
    </location>
</feature>
<evidence type="ECO:0000256" key="2">
    <source>
        <dbReference type="ARBA" id="ARBA00022448"/>
    </source>
</evidence>
<feature type="transmembrane region" description="Helical" evidence="6">
    <location>
        <begin position="275"/>
        <end position="301"/>
    </location>
</feature>
<evidence type="ECO:0000313" key="8">
    <source>
        <dbReference type="Proteomes" id="UP000823617"/>
    </source>
</evidence>
<comment type="caution">
    <text evidence="7">The sequence shown here is derived from an EMBL/GenBank/DDBJ whole genome shotgun (WGS) entry which is preliminary data.</text>
</comment>
<comment type="subcellular location">
    <subcellularLocation>
        <location evidence="1">Membrane</location>
        <topology evidence="1">Multi-pass membrane protein</topology>
    </subcellularLocation>
</comment>
<reference evidence="7" key="2">
    <citation type="journal article" date="2021" name="PeerJ">
        <title>Extensive microbial diversity within the chicken gut microbiome revealed by metagenomics and culture.</title>
        <authorList>
            <person name="Gilroy R."/>
            <person name="Ravi A."/>
            <person name="Getino M."/>
            <person name="Pursley I."/>
            <person name="Horton D.L."/>
            <person name="Alikhan N.F."/>
            <person name="Baker D."/>
            <person name="Gharbi K."/>
            <person name="Hall N."/>
            <person name="Watson M."/>
            <person name="Adriaenssens E.M."/>
            <person name="Foster-Nyarko E."/>
            <person name="Jarju S."/>
            <person name="Secka A."/>
            <person name="Antonio M."/>
            <person name="Oren A."/>
            <person name="Chaudhuri R.R."/>
            <person name="La Ragione R."/>
            <person name="Hildebrand F."/>
            <person name="Pallen M.J."/>
        </authorList>
    </citation>
    <scope>NUCLEOTIDE SEQUENCE</scope>
    <source>
        <strain evidence="7">B1-3475</strain>
    </source>
</reference>
<dbReference type="EMBL" id="JADIMK010000068">
    <property type="protein sequence ID" value="MBO8456038.1"/>
    <property type="molecule type" value="Genomic_DNA"/>
</dbReference>
<evidence type="ECO:0000256" key="4">
    <source>
        <dbReference type="ARBA" id="ARBA00022989"/>
    </source>
</evidence>
<keyword evidence="3 6" id="KW-0812">Transmembrane</keyword>
<organism evidence="7 8">
    <name type="scientific">Candidatus Cryptobacteroides intestinigallinarum</name>
    <dbReference type="NCBI Taxonomy" id="2840767"/>
    <lineage>
        <taxon>Bacteria</taxon>
        <taxon>Pseudomonadati</taxon>
        <taxon>Bacteroidota</taxon>
        <taxon>Bacteroidia</taxon>
        <taxon>Bacteroidales</taxon>
        <taxon>Candidatus Cryptobacteroides</taxon>
    </lineage>
</organism>
<evidence type="ECO:0000256" key="1">
    <source>
        <dbReference type="ARBA" id="ARBA00004141"/>
    </source>
</evidence>
<dbReference type="CDD" id="cd10336">
    <property type="entry name" value="SLC6sbd_Tyt1-Like"/>
    <property type="match status" value="1"/>
</dbReference>
<feature type="transmembrane region" description="Helical" evidence="6">
    <location>
        <begin position="444"/>
        <end position="467"/>
    </location>
</feature>
<feature type="transmembrane region" description="Helical" evidence="6">
    <location>
        <begin position="240"/>
        <end position="263"/>
    </location>
</feature>
<feature type="transmembrane region" description="Helical" evidence="6">
    <location>
        <begin position="169"/>
        <end position="187"/>
    </location>
</feature>
<sequence length="472" mass="51297">MNSSPTSDAAIAEGIADDRNTPDNMEREHFKSTFGVLVAMAGSAIGLGNLWRFPYMVGVYGGSAFIFVYIVFTFLLCLPILFAEIIIGRRSHTNAFRAFEKLAPGTKWKWVGILMVATPIIVVSYYSVIGGWSLEYLFKACTFSFTGGASREELGMIFNSFITSTWAPLLWHLVFLLLTVAVVLGGVNKGIEKFGKIMMPVLFITVIAIAIRSITLPGAAEGLKYLFSPDFSKITPEVCAAALGQGFFSLSVGFGIILTYGSYTRKEENIAANSTWTAVADLVFALIASCAIMPAVFAFGLNPQEGPGLVFETLPFIFANMPLGGVIAILFFIALLVAALTSSVSLVEVGVAWLVEEKHLSRKASVWTVFAVIWVMGILCSLSFGRLSGITIFGNSIFNFFDKLSAGWLMPIGALLIVLFAGWKMKRKDVLDEFTNGGSLKGNLLVSAPVYFLIRYIAPLAIIVIFLTNLLK</sequence>
<feature type="transmembrane region" description="Helical" evidence="6">
    <location>
        <begin position="321"/>
        <end position="354"/>
    </location>
</feature>
<dbReference type="InterPro" id="IPR000175">
    <property type="entry name" value="Na/ntran_symport"/>
</dbReference>
<feature type="transmembrane region" description="Helical" evidence="6">
    <location>
        <begin position="405"/>
        <end position="423"/>
    </location>
</feature>
<keyword evidence="5 6" id="KW-0472">Membrane</keyword>
<feature type="transmembrane region" description="Helical" evidence="6">
    <location>
        <begin position="199"/>
        <end position="220"/>
    </location>
</feature>
<dbReference type="Proteomes" id="UP000823617">
    <property type="component" value="Unassembled WGS sequence"/>
</dbReference>
<feature type="transmembrane region" description="Helical" evidence="6">
    <location>
        <begin position="108"/>
        <end position="128"/>
    </location>
</feature>
<dbReference type="PROSITE" id="PS50267">
    <property type="entry name" value="NA_NEUROTRAN_SYMP_3"/>
    <property type="match status" value="1"/>
</dbReference>
<dbReference type="SUPFAM" id="SSF161070">
    <property type="entry name" value="SNF-like"/>
    <property type="match status" value="1"/>
</dbReference>
<proteinExistence type="predicted"/>
<accession>A0A9D9HLH6</accession>
<protein>
    <submittedName>
        <fullName evidence="7">Sodium-dependent transporter</fullName>
    </submittedName>
</protein>
<dbReference type="PRINTS" id="PR00176">
    <property type="entry name" value="NANEUSMPORT"/>
</dbReference>
<dbReference type="Pfam" id="PF00209">
    <property type="entry name" value="SNF"/>
    <property type="match status" value="2"/>
</dbReference>
<evidence type="ECO:0000256" key="3">
    <source>
        <dbReference type="ARBA" id="ARBA00022692"/>
    </source>
</evidence>
<dbReference type="PANTHER" id="PTHR42948">
    <property type="entry name" value="TRANSPORTER"/>
    <property type="match status" value="1"/>
</dbReference>
<reference evidence="7" key="1">
    <citation type="submission" date="2020-10" db="EMBL/GenBank/DDBJ databases">
        <authorList>
            <person name="Gilroy R."/>
        </authorList>
    </citation>
    <scope>NUCLEOTIDE SEQUENCE</scope>
    <source>
        <strain evidence="7">B1-3475</strain>
    </source>
</reference>
<feature type="transmembrane region" description="Helical" evidence="6">
    <location>
        <begin position="65"/>
        <end position="87"/>
    </location>
</feature>
<keyword evidence="2" id="KW-0813">Transport</keyword>
<evidence type="ECO:0000256" key="6">
    <source>
        <dbReference type="SAM" id="Phobius"/>
    </source>
</evidence>
<dbReference type="InterPro" id="IPR037272">
    <property type="entry name" value="SNS_sf"/>
</dbReference>
<keyword evidence="4 6" id="KW-1133">Transmembrane helix</keyword>
<gene>
    <name evidence="7" type="ORF">IAC08_06500</name>
</gene>
<dbReference type="AlphaFoldDB" id="A0A9D9HLH6"/>
<evidence type="ECO:0000256" key="5">
    <source>
        <dbReference type="ARBA" id="ARBA00023136"/>
    </source>
</evidence>
<dbReference type="GO" id="GO:0016020">
    <property type="term" value="C:membrane"/>
    <property type="evidence" value="ECO:0007669"/>
    <property type="project" value="UniProtKB-SubCell"/>
</dbReference>
<dbReference type="PANTHER" id="PTHR42948:SF1">
    <property type="entry name" value="TRANSPORTER"/>
    <property type="match status" value="1"/>
</dbReference>